<dbReference type="Proteomes" id="UP000033111">
    <property type="component" value="Chromosome"/>
</dbReference>
<dbReference type="PANTHER" id="PTHR34512:SF30">
    <property type="entry name" value="OUTER MEMBRANE PROTEIN ASSEMBLY FACTOR BAMB"/>
    <property type="match status" value="1"/>
</dbReference>
<proteinExistence type="predicted"/>
<reference evidence="2 3" key="1">
    <citation type="submission" date="2014-07" db="EMBL/GenBank/DDBJ databases">
        <title>Methanogenic archaea and the global carbon cycle.</title>
        <authorList>
            <person name="Henriksen J.R."/>
            <person name="Luke J."/>
            <person name="Reinhart S."/>
            <person name="Benedict M.N."/>
            <person name="Youngblut N.D."/>
            <person name="Metcalf M.E."/>
            <person name="Whitaker R.J."/>
            <person name="Metcalf W.W."/>
        </authorList>
    </citation>
    <scope>NUCLEOTIDE SEQUENCE [LARGE SCALE GENOMIC DNA]</scope>
    <source>
        <strain evidence="2 3">T4/M</strain>
    </source>
</reference>
<dbReference type="HOGENOM" id="CLU_035295_0_0_2"/>
<dbReference type="GeneID" id="24862519"/>
<accession>A0A0E3P8S5</accession>
<gene>
    <name evidence="2" type="ORF">MSSIT_3585</name>
</gene>
<dbReference type="SUPFAM" id="SSF50998">
    <property type="entry name" value="Quinoprotein alcohol dehydrogenase-like"/>
    <property type="match status" value="1"/>
</dbReference>
<dbReference type="Gene3D" id="2.130.10.10">
    <property type="entry name" value="YVTN repeat-like/Quinoprotein amine dehydrogenase"/>
    <property type="match status" value="1"/>
</dbReference>
<keyword evidence="3" id="KW-1185">Reference proteome</keyword>
<dbReference type="AlphaFoldDB" id="A0A0E3P8S5"/>
<dbReference type="PATRIC" id="fig|1434120.4.peg.4647"/>
<organism evidence="2 3">
    <name type="scientific">Methanosarcina siciliae T4/M</name>
    <dbReference type="NCBI Taxonomy" id="1434120"/>
    <lineage>
        <taxon>Archaea</taxon>
        <taxon>Methanobacteriati</taxon>
        <taxon>Methanobacteriota</taxon>
        <taxon>Stenosarchaea group</taxon>
        <taxon>Methanomicrobia</taxon>
        <taxon>Methanosarcinales</taxon>
        <taxon>Methanosarcinaceae</taxon>
        <taxon>Methanosarcina</taxon>
    </lineage>
</organism>
<feature type="domain" description="Pyrrolo-quinoline quinone repeat" evidence="1">
    <location>
        <begin position="128"/>
        <end position="284"/>
    </location>
</feature>
<dbReference type="Gene3D" id="2.40.10.480">
    <property type="match status" value="1"/>
</dbReference>
<evidence type="ECO:0000313" key="2">
    <source>
        <dbReference type="EMBL" id="AKB30304.1"/>
    </source>
</evidence>
<name>A0A0E3P8S5_9EURY</name>
<evidence type="ECO:0000313" key="3">
    <source>
        <dbReference type="Proteomes" id="UP000033111"/>
    </source>
</evidence>
<dbReference type="RefSeq" id="WP_052721724.1">
    <property type="nucleotide sequence ID" value="NZ_CP009506.1"/>
</dbReference>
<sequence>MNKYTLKIFIICLTLLLVAAAQPALGSGWAQFHMNAQHTGYSDSTAPDTNFTAWISEDIGAQPSSSLVVADGLIYVNCGNENVTALNMYTGKNEGLKVNGPGDNGLDSWASPCYYNGSIYRARTDACNGGPMAADGKIFQSDWDGNHYYCYNESGYNHGEDTSNEFWNFTVSGYAQGTPAYYDGEVYLTSWGYAYNGSGNGHVYCVYVNNGTQKWHKDIPLDCCGSASLNTSSGILYVTTYNFGSDGDLYALYMDNGTEYWNRSIMRTDSTPAIDDNGYIYVCGGCRGYSDMMTYCFAPNGTKMWNTTASDQIGDWTCSVAVADGKVFVGKPTTEWGPWGAPYYAMGCDGTYALNASNGNIIWSYEGGGCSPIVADGMIFTIGDDGKVYAFGKKTYDFTVGAGTDHFAYEGEVSSVNPSSSTVPNGNIAAYSNIESDNEVREVFTTSNTGKYAAQRFVFSIDSNMQQWIDTINVTWNGKAYHDSAGDGAYLYIWNGTGYENLDDNSVDTDGTLTGEVTSGISNYINSDKVTVLIVQKNAQTSDLFNTYQSHIETDYVKLVATP</sequence>
<dbReference type="InterPro" id="IPR011047">
    <property type="entry name" value="Quinoprotein_ADH-like_sf"/>
</dbReference>
<feature type="domain" description="Pyrrolo-quinoline quinone repeat" evidence="1">
    <location>
        <begin position="298"/>
        <end position="395"/>
    </location>
</feature>
<dbReference type="InterPro" id="IPR002372">
    <property type="entry name" value="PQQ_rpt_dom"/>
</dbReference>
<dbReference type="KEGG" id="msw:MSSIT_3585"/>
<dbReference type="Pfam" id="PF13360">
    <property type="entry name" value="PQQ_2"/>
    <property type="match status" value="2"/>
</dbReference>
<dbReference type="InterPro" id="IPR015943">
    <property type="entry name" value="WD40/YVTN_repeat-like_dom_sf"/>
</dbReference>
<dbReference type="SMART" id="SM00564">
    <property type="entry name" value="PQQ"/>
    <property type="match status" value="4"/>
</dbReference>
<protein>
    <submittedName>
        <fullName evidence="2">Cell surface protein</fullName>
    </submittedName>
</protein>
<dbReference type="PANTHER" id="PTHR34512">
    <property type="entry name" value="CELL SURFACE PROTEIN"/>
    <property type="match status" value="1"/>
</dbReference>
<dbReference type="InterPro" id="IPR018391">
    <property type="entry name" value="PQQ_b-propeller_rpt"/>
</dbReference>
<evidence type="ECO:0000259" key="1">
    <source>
        <dbReference type="Pfam" id="PF13360"/>
    </source>
</evidence>
<dbReference type="OrthoDB" id="118035at2157"/>
<dbReference type="EMBL" id="CP009506">
    <property type="protein sequence ID" value="AKB30304.1"/>
    <property type="molecule type" value="Genomic_DNA"/>
</dbReference>